<dbReference type="PANTHER" id="PTHR43308">
    <property type="entry name" value="OUTER MEMBRANE PROTEIN ALPHA-RELATED"/>
    <property type="match status" value="1"/>
</dbReference>
<keyword evidence="2" id="KW-0119">Carbohydrate metabolism</keyword>
<accession>A0A645I496</accession>
<protein>
    <submittedName>
        <fullName evidence="2">Endo-1,4-beta-xylanase A</fullName>
        <ecNumber evidence="2">3.2.1.8</ecNumber>
    </submittedName>
</protein>
<dbReference type="EMBL" id="VSSQ01105758">
    <property type="protein sequence ID" value="MPN45686.1"/>
    <property type="molecule type" value="Genomic_DNA"/>
</dbReference>
<dbReference type="GO" id="GO:0045493">
    <property type="term" value="P:xylan catabolic process"/>
    <property type="evidence" value="ECO:0007669"/>
    <property type="project" value="UniProtKB-KW"/>
</dbReference>
<feature type="domain" description="SLH" evidence="1">
    <location>
        <begin position="133"/>
        <end position="192"/>
    </location>
</feature>
<comment type="caution">
    <text evidence="2">The sequence shown here is derived from an EMBL/GenBank/DDBJ whole genome shotgun (WGS) entry which is preliminary data.</text>
</comment>
<proteinExistence type="predicted"/>
<organism evidence="2">
    <name type="scientific">bioreactor metagenome</name>
    <dbReference type="NCBI Taxonomy" id="1076179"/>
    <lineage>
        <taxon>unclassified sequences</taxon>
        <taxon>metagenomes</taxon>
        <taxon>ecological metagenomes</taxon>
    </lineage>
</organism>
<evidence type="ECO:0000259" key="1">
    <source>
        <dbReference type="PROSITE" id="PS51272"/>
    </source>
</evidence>
<feature type="domain" description="SLH" evidence="1">
    <location>
        <begin position="2"/>
        <end position="61"/>
    </location>
</feature>
<dbReference type="InterPro" id="IPR051465">
    <property type="entry name" value="Cell_Envelope_Struct_Comp"/>
</dbReference>
<keyword evidence="2" id="KW-0326">Glycosidase</keyword>
<keyword evidence="2" id="KW-0858">Xylan degradation</keyword>
<reference evidence="2" key="1">
    <citation type="submission" date="2019-08" db="EMBL/GenBank/DDBJ databases">
        <authorList>
            <person name="Kucharzyk K."/>
            <person name="Murdoch R.W."/>
            <person name="Higgins S."/>
            <person name="Loffler F."/>
        </authorList>
    </citation>
    <scope>NUCLEOTIDE SEQUENCE</scope>
</reference>
<name>A0A645I496_9ZZZZ</name>
<dbReference type="AlphaFoldDB" id="A0A645I496"/>
<dbReference type="GO" id="GO:0031176">
    <property type="term" value="F:endo-1,4-beta-xylanase activity"/>
    <property type="evidence" value="ECO:0007669"/>
    <property type="project" value="UniProtKB-EC"/>
</dbReference>
<dbReference type="Pfam" id="PF00395">
    <property type="entry name" value="SLH"/>
    <property type="match status" value="3"/>
</dbReference>
<dbReference type="PANTHER" id="PTHR43308:SF5">
    <property type="entry name" value="S-LAYER PROTEIN _ PEPTIDOGLYCAN ENDO-BETA-N-ACETYLGLUCOSAMINIDASE"/>
    <property type="match status" value="1"/>
</dbReference>
<evidence type="ECO:0000313" key="2">
    <source>
        <dbReference type="EMBL" id="MPN45686.1"/>
    </source>
</evidence>
<keyword evidence="2" id="KW-0378">Hydrolase</keyword>
<dbReference type="InterPro" id="IPR001119">
    <property type="entry name" value="SLH_dom"/>
</dbReference>
<dbReference type="EC" id="3.2.1.8" evidence="2"/>
<gene>
    <name evidence="2" type="primary">xynA1_15</name>
    <name evidence="2" type="ORF">SDC9_193255</name>
</gene>
<keyword evidence="2" id="KW-0624">Polysaccharide degradation</keyword>
<sequence>MHNPVEFEDVSSHWAKDAINDMGSRMIVSGIDDKNYKPNREITRAEFAAIIVRALGLSAEPGESSFSDVGDSDWFCKYINTAAKYGIISGYDDGNFKPYNKLTREQAMAIISRAMDITGLDTALKEDEIAVLFSGYADSEAILNYAKDGVGACLKAGIISGRGDGKIAPKENITRAEIAVIIKNLLKKSGLI</sequence>
<feature type="domain" description="SLH" evidence="1">
    <location>
        <begin position="62"/>
        <end position="125"/>
    </location>
</feature>
<dbReference type="PROSITE" id="PS51272">
    <property type="entry name" value="SLH"/>
    <property type="match status" value="3"/>
</dbReference>